<dbReference type="SUPFAM" id="SSF47923">
    <property type="entry name" value="Ypt/Rab-GAP domain of gyp1p"/>
    <property type="match status" value="2"/>
</dbReference>
<evidence type="ECO:0000256" key="11">
    <source>
        <dbReference type="SAM" id="MobiDB-lite"/>
    </source>
</evidence>
<comment type="caution">
    <text evidence="13">The sequence shown here is derived from an EMBL/GenBank/DDBJ whole genome shotgun (WGS) entry which is preliminary data.</text>
</comment>
<dbReference type="GO" id="GO:0031267">
    <property type="term" value="F:small GTPase binding"/>
    <property type="evidence" value="ECO:0007669"/>
    <property type="project" value="TreeGrafter"/>
</dbReference>
<dbReference type="Gene3D" id="1.10.8.270">
    <property type="entry name" value="putative rabgap domain of human tbc1 domain family member 14 like domains"/>
    <property type="match status" value="1"/>
</dbReference>
<feature type="domain" description="Rab-GAP TBC" evidence="12">
    <location>
        <begin position="172"/>
        <end position="364"/>
    </location>
</feature>
<keyword evidence="14" id="KW-1185">Reference proteome</keyword>
<keyword evidence="6" id="KW-0333">Golgi apparatus</keyword>
<evidence type="ECO:0000256" key="6">
    <source>
        <dbReference type="ARBA" id="ARBA00023034"/>
    </source>
</evidence>
<evidence type="ECO:0000256" key="5">
    <source>
        <dbReference type="ARBA" id="ARBA00022990"/>
    </source>
</evidence>
<reference evidence="13" key="1">
    <citation type="journal article" date="2023" name="DNA Res.">
        <title>Chromosome-level genome assembly of Phrynocephalus forsythii using third-generation DNA sequencing and Hi-C analysis.</title>
        <authorList>
            <person name="Qi Y."/>
            <person name="Zhao W."/>
            <person name="Zhao Y."/>
            <person name="Niu C."/>
            <person name="Cao S."/>
            <person name="Zhang Y."/>
        </authorList>
    </citation>
    <scope>NUCLEOTIDE SEQUENCE</scope>
    <source>
        <tissue evidence="13">Muscle</tissue>
    </source>
</reference>
<dbReference type="PANTHER" id="PTHR47219:SF25">
    <property type="entry name" value="RAB-GAP TBC DOMAIN-CONTAINING PROTEIN"/>
    <property type="match status" value="1"/>
</dbReference>
<keyword evidence="3" id="KW-0343">GTPase activation</keyword>
<dbReference type="AlphaFoldDB" id="A0A9Q1B7S1"/>
<accession>A0A9Q1B7S1</accession>
<dbReference type="PROSITE" id="PS50086">
    <property type="entry name" value="TBC_RABGAP"/>
    <property type="match status" value="1"/>
</dbReference>
<dbReference type="FunFam" id="1.10.8.270:FF:000010">
    <property type="entry name" value="Putative USP6 N-terminal-like protein"/>
    <property type="match status" value="1"/>
</dbReference>
<feature type="region of interest" description="Disordered" evidence="11">
    <location>
        <begin position="625"/>
        <end position="646"/>
    </location>
</feature>
<dbReference type="OrthoDB" id="294251at2759"/>
<dbReference type="FunFam" id="1.10.10.750:FF:000001">
    <property type="entry name" value="TBC1 domain family member 10A"/>
    <property type="match status" value="1"/>
</dbReference>
<dbReference type="Proteomes" id="UP001142489">
    <property type="component" value="Unassembled WGS sequence"/>
</dbReference>
<keyword evidence="4" id="KW-0597">Phosphoprotein</keyword>
<organism evidence="13 14">
    <name type="scientific">Phrynocephalus forsythii</name>
    <dbReference type="NCBI Taxonomy" id="171643"/>
    <lineage>
        <taxon>Eukaryota</taxon>
        <taxon>Metazoa</taxon>
        <taxon>Chordata</taxon>
        <taxon>Craniata</taxon>
        <taxon>Vertebrata</taxon>
        <taxon>Euteleostomi</taxon>
        <taxon>Lepidosauria</taxon>
        <taxon>Squamata</taxon>
        <taxon>Bifurcata</taxon>
        <taxon>Unidentata</taxon>
        <taxon>Episquamata</taxon>
        <taxon>Toxicofera</taxon>
        <taxon>Iguania</taxon>
        <taxon>Acrodonta</taxon>
        <taxon>Agamidae</taxon>
        <taxon>Agaminae</taxon>
        <taxon>Phrynocephalus</taxon>
    </lineage>
</organism>
<dbReference type="InterPro" id="IPR000195">
    <property type="entry name" value="Rab-GAP-TBC_dom"/>
</dbReference>
<dbReference type="InterPro" id="IPR035969">
    <property type="entry name" value="Rab-GAP_TBC_sf"/>
</dbReference>
<evidence type="ECO:0000256" key="3">
    <source>
        <dbReference type="ARBA" id="ARBA00022468"/>
    </source>
</evidence>
<feature type="compositionally biased region" description="Pro residues" evidence="11">
    <location>
        <begin position="503"/>
        <end position="514"/>
    </location>
</feature>
<proteinExistence type="predicted"/>
<evidence type="ECO:0000259" key="12">
    <source>
        <dbReference type="PROSITE" id="PS50086"/>
    </source>
</evidence>
<dbReference type="SMART" id="SM00164">
    <property type="entry name" value="TBC"/>
    <property type="match status" value="1"/>
</dbReference>
<keyword evidence="5" id="KW-0007">Acetylation</keyword>
<evidence type="ECO:0000256" key="4">
    <source>
        <dbReference type="ARBA" id="ARBA00022553"/>
    </source>
</evidence>
<comment type="function">
    <text evidence="8">Acts as a GTPase-activating protein for RAB5A and RAB43. Involved in receptor trafficking. In complex with EPS8 inhibits internalization of EGFR. Involved in retrograde transport from the endocytic pathway to the Golgi apparatus. Involved in the transport of Shiga toxin from early and recycling endosomes to the trans-Golgi network. Required for structural integrity of the Golgi complex.</text>
</comment>
<evidence type="ECO:0000256" key="1">
    <source>
        <dbReference type="ARBA" id="ARBA00004541"/>
    </source>
</evidence>
<evidence type="ECO:0000256" key="10">
    <source>
        <dbReference type="ARBA" id="ARBA00070172"/>
    </source>
</evidence>
<feature type="region of interest" description="Disordered" evidence="11">
    <location>
        <begin position="561"/>
        <end position="583"/>
    </location>
</feature>
<evidence type="ECO:0000313" key="13">
    <source>
        <dbReference type="EMBL" id="KAJ7344310.1"/>
    </source>
</evidence>
<gene>
    <name evidence="13" type="ORF">JRQ81_000260</name>
</gene>
<dbReference type="Pfam" id="PF00566">
    <property type="entry name" value="RabGAP-TBC"/>
    <property type="match status" value="1"/>
</dbReference>
<dbReference type="GO" id="GO:0031410">
    <property type="term" value="C:cytoplasmic vesicle"/>
    <property type="evidence" value="ECO:0007669"/>
    <property type="project" value="UniProtKB-SubCell"/>
</dbReference>
<evidence type="ECO:0000256" key="9">
    <source>
        <dbReference type="ARBA" id="ARBA00064037"/>
    </source>
</evidence>
<dbReference type="EMBL" id="JAPFRF010000001">
    <property type="protein sequence ID" value="KAJ7344310.1"/>
    <property type="molecule type" value="Genomic_DNA"/>
</dbReference>
<comment type="subunit">
    <text evidence="9">Interacts with EPS8.</text>
</comment>
<evidence type="ECO:0000313" key="14">
    <source>
        <dbReference type="Proteomes" id="UP001142489"/>
    </source>
</evidence>
<name>A0A9Q1B7S1_9SAUR</name>
<feature type="region of interest" description="Disordered" evidence="11">
    <location>
        <begin position="459"/>
        <end position="524"/>
    </location>
</feature>
<dbReference type="GO" id="GO:0005794">
    <property type="term" value="C:Golgi apparatus"/>
    <property type="evidence" value="ECO:0007669"/>
    <property type="project" value="UniProtKB-SubCell"/>
</dbReference>
<dbReference type="GO" id="GO:0005096">
    <property type="term" value="F:GTPase activator activity"/>
    <property type="evidence" value="ECO:0007669"/>
    <property type="project" value="UniProtKB-KW"/>
</dbReference>
<dbReference type="Gene3D" id="1.10.10.750">
    <property type="entry name" value="Ypt/Rab-GAP domain of gyp1p, domain 1"/>
    <property type="match status" value="1"/>
</dbReference>
<keyword evidence="7" id="KW-0968">Cytoplasmic vesicle</keyword>
<evidence type="ECO:0000256" key="8">
    <source>
        <dbReference type="ARBA" id="ARBA00059926"/>
    </source>
</evidence>
<dbReference type="FunFam" id="1.10.472.80:FF:000019">
    <property type="entry name" value="USP6 N-terminal like"/>
    <property type="match status" value="1"/>
</dbReference>
<evidence type="ECO:0000256" key="7">
    <source>
        <dbReference type="ARBA" id="ARBA00023329"/>
    </source>
</evidence>
<dbReference type="InterPro" id="IPR050302">
    <property type="entry name" value="Rab_GAP_TBC_domain"/>
</dbReference>
<dbReference type="PANTHER" id="PTHR47219">
    <property type="entry name" value="RAB GTPASE-ACTIVATING PROTEIN 1-LIKE"/>
    <property type="match status" value="1"/>
</dbReference>
<protein>
    <recommendedName>
        <fullName evidence="10">USP6 N-terminal-like protein</fullName>
    </recommendedName>
</protein>
<feature type="compositionally biased region" description="Polar residues" evidence="11">
    <location>
        <begin position="477"/>
        <end position="495"/>
    </location>
</feature>
<dbReference type="Gene3D" id="1.10.472.80">
    <property type="entry name" value="Ypt/Rab-GAP domain of gyp1p, domain 3"/>
    <property type="match status" value="1"/>
</dbReference>
<evidence type="ECO:0000256" key="2">
    <source>
        <dbReference type="ARBA" id="ARBA00004555"/>
    </source>
</evidence>
<sequence>MVNDVQPFNEKTMPGFLADQCLLTAQTVIAIFDNLQRVSNQMNGVESALEKLREALLQQPVNHTQPQGLRDFDMKKDIDALIAEERAEIIAKYEKGRQEGAQIDPWEDADFTLYKVTDRFGFLHEHELPTRSALEEKQKLQEIERVDKWLKMLRKWEKYRNSEKMFRRVYKGVPLQVRGQVWSLLLDIEKMKMENEGKYEKMKEQAKSYSSEIKQIDLDINRTFRNHIMFRDRYGVKQQALFHVLSAYSVYNTEVSYCQGMSQIAAILLMYLNEEDAFWALAQLLTNQRHAMHGFFIPGFPKLQRFQAHHEAILNKLFPKLKKHMDKEQMSTGIYTTKWFLQCFIDRTPFTLTLRLWDIYILEGERVLTAMAYTILKLHKKRLLKMSLEDLREFLQEKIAASLLFEDDIVIEQLQASMAELRKMKCDLPPPAKSEEFPKKPLGLELSLNLLPVKSSVAANGQQKPVGDPKHDKDALTQPSIDKNPSLLNETSDNSDMAIHEPPSLPQPTGPPLPAESVGKLQTHQPSQTFEIKEKQAEENVNKNQSEDDPSVPDEVQLLGETQDVPTANEEADSLESSSTEKSSLWKANPCLLMDDNHPIGPQMPTEDMSINSCLLDSHSESQTVEADFSISPNSTPPLSGSGSSHQVPLLLSLEEQRTLESPLSVQNTTAVQCDSSTCSSEDVLSGDAALLPDDLCKSPSTDSSFKPAHNLSSTSDLPECVVAPCTVKALPALLPPFQEVQRQPSIASQYDNLSDGEGGEDKFPIQGVRSKVLAVSVLQTDLSSPVLKCTLPKSASVGQIENLEGQTWETVDLVQVPKEPGQSTSFATLPHHKRLSGRGSVPLLAEPDSEVLLSEGFHSQPTLPLVFQEQHSPFRIVKTTTPLHVAHATEQDLLSKKQVALPFQEASPLHVAHDGKCTVAAMEVAEGRVAHNANFKMLPAAFWNSYFGQARKVLLDLNWYWGHITWGHITK</sequence>
<comment type="subcellular location">
    <subcellularLocation>
        <location evidence="1">Cytoplasmic vesicle</location>
    </subcellularLocation>
    <subcellularLocation>
        <location evidence="2">Golgi apparatus</location>
    </subcellularLocation>
</comment>